<dbReference type="EMBL" id="CP098747">
    <property type="protein sequence ID" value="USG60339.1"/>
    <property type="molecule type" value="Genomic_DNA"/>
</dbReference>
<dbReference type="Gene3D" id="3.40.50.720">
    <property type="entry name" value="NAD(P)-binding Rossmann-like Domain"/>
    <property type="match status" value="1"/>
</dbReference>
<accession>A0ABY4W048</accession>
<dbReference type="InterPro" id="IPR013445">
    <property type="entry name" value="CDP_4_6_deHydtase"/>
</dbReference>
<evidence type="ECO:0000313" key="2">
    <source>
        <dbReference type="EMBL" id="USG60339.1"/>
    </source>
</evidence>
<evidence type="ECO:0000259" key="1">
    <source>
        <dbReference type="Pfam" id="PF16363"/>
    </source>
</evidence>
<dbReference type="NCBIfam" id="TIGR02622">
    <property type="entry name" value="CDP_4_6_dhtase"/>
    <property type="match status" value="1"/>
</dbReference>
<feature type="domain" description="NAD(P)-binding" evidence="1">
    <location>
        <begin position="17"/>
        <end position="328"/>
    </location>
</feature>
<dbReference type="Gene3D" id="3.90.25.10">
    <property type="entry name" value="UDP-galactose 4-epimerase, domain 1"/>
    <property type="match status" value="1"/>
</dbReference>
<keyword evidence="2" id="KW-0456">Lyase</keyword>
<evidence type="ECO:0000313" key="3">
    <source>
        <dbReference type="Proteomes" id="UP001056291"/>
    </source>
</evidence>
<dbReference type="Proteomes" id="UP001056291">
    <property type="component" value="Chromosome"/>
</dbReference>
<dbReference type="EC" id="4.2.1.45" evidence="2"/>
<keyword evidence="3" id="KW-1185">Reference proteome</keyword>
<organism evidence="2 3">
    <name type="scientific">Sneathiella marina</name>
    <dbReference type="NCBI Taxonomy" id="2950108"/>
    <lineage>
        <taxon>Bacteria</taxon>
        <taxon>Pseudomonadati</taxon>
        <taxon>Pseudomonadota</taxon>
        <taxon>Alphaproteobacteria</taxon>
        <taxon>Sneathiellales</taxon>
        <taxon>Sneathiellaceae</taxon>
        <taxon>Sneathiella</taxon>
    </lineage>
</organism>
<protein>
    <submittedName>
        <fullName evidence="2">CDP-glucose 4,6-dehydratase</fullName>
        <ecNumber evidence="2">4.2.1.45</ecNumber>
    </submittedName>
</protein>
<dbReference type="InterPro" id="IPR016040">
    <property type="entry name" value="NAD(P)-bd_dom"/>
</dbReference>
<dbReference type="GO" id="GO:0047733">
    <property type="term" value="F:CDP-glucose 4,6-dehydratase activity"/>
    <property type="evidence" value="ECO:0007669"/>
    <property type="project" value="UniProtKB-EC"/>
</dbReference>
<dbReference type="InterPro" id="IPR036291">
    <property type="entry name" value="NAD(P)-bd_dom_sf"/>
</dbReference>
<dbReference type="PANTHER" id="PTHR43000">
    <property type="entry name" value="DTDP-D-GLUCOSE 4,6-DEHYDRATASE-RELATED"/>
    <property type="match status" value="1"/>
</dbReference>
<sequence length="358" mass="39544">MNMCSVKSDFWKNRRILLTGHTGFKGAWTALWLEKMGAEVIGVSLPPEGDFSLYGSVEDHTAFRSHFIDIRNRTELDEVVSSENPEIVLHMAAQALVRRSYKEPVLTYETNVLGTVNLLDSLSRTSSVKAALIVTSDKVYANNNSGRPFVETDELGGDDPYSSSKAACEIATASLSKSLFKDKTIPIATARAGNVIGGGDFSEDRLIPDIWRAACDGKPVTLRYPNATRPWQHVLESVSGYLTYLQALCEDADNKLPRALNFGPAAAETFTVGQIANQVQEAFDIKSDWLLNKTEQPVEKTALALDAGLAKNALGWESKWQAEKTLDMTVDWYKAFSDGRNAFELTLSQIEDYEKETA</sequence>
<gene>
    <name evidence="2" type="primary">rfbG</name>
    <name evidence="2" type="ORF">NBZ79_14300</name>
</gene>
<dbReference type="Pfam" id="PF16363">
    <property type="entry name" value="GDP_Man_Dehyd"/>
    <property type="match status" value="1"/>
</dbReference>
<proteinExistence type="predicted"/>
<dbReference type="RefSeq" id="WP_251933218.1">
    <property type="nucleotide sequence ID" value="NZ_CP098747.1"/>
</dbReference>
<dbReference type="SUPFAM" id="SSF51735">
    <property type="entry name" value="NAD(P)-binding Rossmann-fold domains"/>
    <property type="match status" value="1"/>
</dbReference>
<name>A0ABY4W048_9PROT</name>
<reference evidence="2" key="1">
    <citation type="submission" date="2022-06" db="EMBL/GenBank/DDBJ databases">
        <title>Sneathiella actinostolidae sp. nov., isolated from a sea anemonein the Western Pacific Ocean.</title>
        <authorList>
            <person name="Wei M.J."/>
        </authorList>
    </citation>
    <scope>NUCLEOTIDE SEQUENCE</scope>
    <source>
        <strain evidence="2">PHK-P5</strain>
    </source>
</reference>